<name>A0A6C0AD02_9ZZZZ</name>
<sequence>MFTNITEKKSYAIYLKFFLSEDELDFYFSLNLYSKYCSVRMSEVKKFLL</sequence>
<accession>A0A6C0AD02</accession>
<dbReference type="EMBL" id="MN740593">
    <property type="protein sequence ID" value="QHS77588.1"/>
    <property type="molecule type" value="Genomic_DNA"/>
</dbReference>
<proteinExistence type="predicted"/>
<dbReference type="AlphaFoldDB" id="A0A6C0AD02"/>
<protein>
    <submittedName>
        <fullName evidence="1">Uncharacterized protein</fullName>
    </submittedName>
</protein>
<reference evidence="1" key="1">
    <citation type="journal article" date="2020" name="Nature">
        <title>Giant virus diversity and host interactions through global metagenomics.</title>
        <authorList>
            <person name="Schulz F."/>
            <person name="Roux S."/>
            <person name="Paez-Espino D."/>
            <person name="Jungbluth S."/>
            <person name="Walsh D.A."/>
            <person name="Denef V.J."/>
            <person name="McMahon K.D."/>
            <person name="Konstantinidis K.T."/>
            <person name="Eloe-Fadrosh E.A."/>
            <person name="Kyrpides N.C."/>
            <person name="Woyke T."/>
        </authorList>
    </citation>
    <scope>NUCLEOTIDE SEQUENCE</scope>
    <source>
        <strain evidence="1">GVMAG-S-1021933-23</strain>
    </source>
</reference>
<organism evidence="1">
    <name type="scientific">viral metagenome</name>
    <dbReference type="NCBI Taxonomy" id="1070528"/>
    <lineage>
        <taxon>unclassified sequences</taxon>
        <taxon>metagenomes</taxon>
        <taxon>organismal metagenomes</taxon>
    </lineage>
</organism>
<evidence type="ECO:0000313" key="1">
    <source>
        <dbReference type="EMBL" id="QHS77588.1"/>
    </source>
</evidence>